<gene>
    <name evidence="1" type="ORF">RPERSI_LOCUS7199</name>
</gene>
<dbReference type="EMBL" id="CAJVQC010011957">
    <property type="protein sequence ID" value="CAG8633219.1"/>
    <property type="molecule type" value="Genomic_DNA"/>
</dbReference>
<reference evidence="1" key="1">
    <citation type="submission" date="2021-06" db="EMBL/GenBank/DDBJ databases">
        <authorList>
            <person name="Kallberg Y."/>
            <person name="Tangrot J."/>
            <person name="Rosling A."/>
        </authorList>
    </citation>
    <scope>NUCLEOTIDE SEQUENCE</scope>
    <source>
        <strain evidence="1">MA461A</strain>
    </source>
</reference>
<accession>A0ACA9N7S9</accession>
<comment type="caution">
    <text evidence="1">The sequence shown here is derived from an EMBL/GenBank/DDBJ whole genome shotgun (WGS) entry which is preliminary data.</text>
</comment>
<proteinExistence type="predicted"/>
<protein>
    <submittedName>
        <fullName evidence="1">4901_t:CDS:1</fullName>
    </submittedName>
</protein>
<sequence>TIWTHRSQILPLIRVIYSTLLRVRTIQRYQTVYRFAIYLQSVYSDYTRCGIEEDESIILRNCHNFFMLRGYITRTALYQINVDTDKFREITFKGFIKNSNSLITPFEKHAIVLIVGRYVYEEDVTVIQSVPVSYSNNEYTLTPDDLLNSSPLLLYFAFVVPNSYIPDNNGNRESFMLARQLYNGITNNKHVDSKIIVSYINKNNRYSALKNNLRKTVLSVIEQLKLGSKRLPYILASDIE</sequence>
<keyword evidence="2" id="KW-1185">Reference proteome</keyword>
<name>A0ACA9N7S9_9GLOM</name>
<evidence type="ECO:0000313" key="2">
    <source>
        <dbReference type="Proteomes" id="UP000789920"/>
    </source>
</evidence>
<evidence type="ECO:0000313" key="1">
    <source>
        <dbReference type="EMBL" id="CAG8633219.1"/>
    </source>
</evidence>
<dbReference type="Proteomes" id="UP000789920">
    <property type="component" value="Unassembled WGS sequence"/>
</dbReference>
<feature type="non-terminal residue" evidence="1">
    <location>
        <position position="1"/>
    </location>
</feature>
<organism evidence="1 2">
    <name type="scientific">Racocetra persica</name>
    <dbReference type="NCBI Taxonomy" id="160502"/>
    <lineage>
        <taxon>Eukaryota</taxon>
        <taxon>Fungi</taxon>
        <taxon>Fungi incertae sedis</taxon>
        <taxon>Mucoromycota</taxon>
        <taxon>Glomeromycotina</taxon>
        <taxon>Glomeromycetes</taxon>
        <taxon>Diversisporales</taxon>
        <taxon>Gigasporaceae</taxon>
        <taxon>Racocetra</taxon>
    </lineage>
</organism>